<dbReference type="CDD" id="cd09272">
    <property type="entry name" value="RNase_HI_RT_Ty1"/>
    <property type="match status" value="1"/>
</dbReference>
<reference evidence="3 4" key="1">
    <citation type="submission" date="2019-08" db="EMBL/GenBank/DDBJ databases">
        <title>Draft genome sequences of two oriental melons (Cucumis melo L. var makuwa).</title>
        <authorList>
            <person name="Kwon S.-Y."/>
        </authorList>
    </citation>
    <scope>NUCLEOTIDE SEQUENCE [LARGE SCALE GENOMIC DNA]</scope>
    <source>
        <strain evidence="4">cv. Chang Bougi</strain>
        <strain evidence="3">cv. SW 3</strain>
        <tissue evidence="1">Leaf</tissue>
    </source>
</reference>
<evidence type="ECO:0000313" key="3">
    <source>
        <dbReference type="Proteomes" id="UP000321393"/>
    </source>
</evidence>
<comment type="caution">
    <text evidence="1">The sequence shown here is derived from an EMBL/GenBank/DDBJ whole genome shotgun (WGS) entry which is preliminary data.</text>
</comment>
<organism evidence="1 3">
    <name type="scientific">Cucumis melo var. makuwa</name>
    <name type="common">Oriental melon</name>
    <dbReference type="NCBI Taxonomy" id="1194695"/>
    <lineage>
        <taxon>Eukaryota</taxon>
        <taxon>Viridiplantae</taxon>
        <taxon>Streptophyta</taxon>
        <taxon>Embryophyta</taxon>
        <taxon>Tracheophyta</taxon>
        <taxon>Spermatophyta</taxon>
        <taxon>Magnoliopsida</taxon>
        <taxon>eudicotyledons</taxon>
        <taxon>Gunneridae</taxon>
        <taxon>Pentapetalae</taxon>
        <taxon>rosids</taxon>
        <taxon>fabids</taxon>
        <taxon>Cucurbitales</taxon>
        <taxon>Cucurbitaceae</taxon>
        <taxon>Benincaseae</taxon>
        <taxon>Cucumis</taxon>
    </lineage>
</organism>
<accession>A0A5A7UDS3</accession>
<protein>
    <submittedName>
        <fullName evidence="1">Retrovirus-related Pol polyprotein from transposon TNT 1-94</fullName>
    </submittedName>
</protein>
<dbReference type="Proteomes" id="UP000321393">
    <property type="component" value="Unassembled WGS sequence"/>
</dbReference>
<dbReference type="OrthoDB" id="1645289at2759"/>
<evidence type="ECO:0000313" key="4">
    <source>
        <dbReference type="Proteomes" id="UP000321947"/>
    </source>
</evidence>
<sequence>MKDVGEANVILSVKIRKNKTSLSLCQSHYVEKMLKKFDSFNVSPVRTPFDASKHLKKSKGDSVSKPEYANIIDNDEVNSTSGYIFLLEGRAISWKFVKQTCIARFMMESEFIASELAGQEAEWIKNLLGDVPL</sequence>
<evidence type="ECO:0000313" key="2">
    <source>
        <dbReference type="EMBL" id="TYK01896.1"/>
    </source>
</evidence>
<dbReference type="Proteomes" id="UP000321947">
    <property type="component" value="Unassembled WGS sequence"/>
</dbReference>
<gene>
    <name evidence="2" type="ORF">E5676_scaffold113G001600</name>
    <name evidence="1" type="ORF">E6C27_scaffold207G001740</name>
</gene>
<evidence type="ECO:0000313" key="1">
    <source>
        <dbReference type="EMBL" id="KAA0052336.1"/>
    </source>
</evidence>
<proteinExistence type="predicted"/>
<dbReference type="EMBL" id="SSTE01010863">
    <property type="protein sequence ID" value="KAA0052336.1"/>
    <property type="molecule type" value="Genomic_DNA"/>
</dbReference>
<dbReference type="AlphaFoldDB" id="A0A5A7UDS3"/>
<dbReference type="EMBL" id="SSTD01015999">
    <property type="protein sequence ID" value="TYK01896.1"/>
    <property type="molecule type" value="Genomic_DNA"/>
</dbReference>
<name>A0A5A7UDS3_CUCMM</name>